<name>A0A401GXS0_9APHY</name>
<dbReference type="GO" id="GO:0003729">
    <property type="term" value="F:mRNA binding"/>
    <property type="evidence" value="ECO:0007669"/>
    <property type="project" value="TreeGrafter"/>
</dbReference>
<feature type="domain" description="RRM" evidence="4">
    <location>
        <begin position="278"/>
        <end position="357"/>
    </location>
</feature>
<reference evidence="5 6" key="1">
    <citation type="journal article" date="2018" name="Sci. Rep.">
        <title>Genome sequence of the cauliflower mushroom Sparassis crispa (Hanabiratake) and its association with beneficial usage.</title>
        <authorList>
            <person name="Kiyama R."/>
            <person name="Furutani Y."/>
            <person name="Kawaguchi K."/>
            <person name="Nakanishi T."/>
        </authorList>
    </citation>
    <scope>NUCLEOTIDE SEQUENCE [LARGE SCALE GENOMIC DNA]</scope>
</reference>
<evidence type="ECO:0000256" key="1">
    <source>
        <dbReference type="ARBA" id="ARBA00022884"/>
    </source>
</evidence>
<evidence type="ECO:0000256" key="3">
    <source>
        <dbReference type="SAM" id="MobiDB-lite"/>
    </source>
</evidence>
<dbReference type="GeneID" id="38783935"/>
<dbReference type="Proteomes" id="UP000287166">
    <property type="component" value="Unassembled WGS sequence"/>
</dbReference>
<keyword evidence="1 2" id="KW-0694">RNA-binding</keyword>
<evidence type="ECO:0000313" key="6">
    <source>
        <dbReference type="Proteomes" id="UP000287166"/>
    </source>
</evidence>
<dbReference type="CDD" id="cd00590">
    <property type="entry name" value="RRM_SF"/>
    <property type="match status" value="2"/>
</dbReference>
<dbReference type="EMBL" id="BFAD01000010">
    <property type="protein sequence ID" value="GBE87018.1"/>
    <property type="molecule type" value="Genomic_DNA"/>
</dbReference>
<dbReference type="InterPro" id="IPR012677">
    <property type="entry name" value="Nucleotide-bd_a/b_plait_sf"/>
</dbReference>
<dbReference type="SMART" id="SM00360">
    <property type="entry name" value="RRM"/>
    <property type="match status" value="4"/>
</dbReference>
<dbReference type="RefSeq" id="XP_027617931.1">
    <property type="nucleotide sequence ID" value="XM_027762130.1"/>
</dbReference>
<evidence type="ECO:0000256" key="2">
    <source>
        <dbReference type="PROSITE-ProRule" id="PRU00176"/>
    </source>
</evidence>
<protein>
    <recommendedName>
        <fullName evidence="4">RRM domain-containing protein</fullName>
    </recommendedName>
</protein>
<feature type="domain" description="RRM" evidence="4">
    <location>
        <begin position="177"/>
        <end position="256"/>
    </location>
</feature>
<dbReference type="InParanoid" id="A0A401GXS0"/>
<dbReference type="STRING" id="139825.A0A401GXS0"/>
<proteinExistence type="predicted"/>
<feature type="domain" description="RRM" evidence="4">
    <location>
        <begin position="369"/>
        <end position="448"/>
    </location>
</feature>
<comment type="caution">
    <text evidence="5">The sequence shown here is derived from an EMBL/GenBank/DDBJ whole genome shotgun (WGS) entry which is preliminary data.</text>
</comment>
<dbReference type="AlphaFoldDB" id="A0A401GXS0"/>
<feature type="compositionally biased region" description="Acidic residues" evidence="3">
    <location>
        <begin position="473"/>
        <end position="482"/>
    </location>
</feature>
<dbReference type="InterPro" id="IPR000504">
    <property type="entry name" value="RRM_dom"/>
</dbReference>
<dbReference type="PANTHER" id="PTHR48025:SF1">
    <property type="entry name" value="RRM DOMAIN-CONTAINING PROTEIN"/>
    <property type="match status" value="1"/>
</dbReference>
<feature type="region of interest" description="Disordered" evidence="3">
    <location>
        <begin position="465"/>
        <end position="520"/>
    </location>
</feature>
<dbReference type="Pfam" id="PF00076">
    <property type="entry name" value="RRM_1"/>
    <property type="match status" value="4"/>
</dbReference>
<evidence type="ECO:0000259" key="4">
    <source>
        <dbReference type="PROSITE" id="PS50102"/>
    </source>
</evidence>
<dbReference type="PANTHER" id="PTHR48025">
    <property type="entry name" value="OS02G0815200 PROTEIN"/>
    <property type="match status" value="1"/>
</dbReference>
<dbReference type="InterPro" id="IPR050502">
    <property type="entry name" value="Euk_RNA-bind_prot"/>
</dbReference>
<accession>A0A401GXS0</accession>
<organism evidence="5 6">
    <name type="scientific">Sparassis crispa</name>
    <dbReference type="NCBI Taxonomy" id="139825"/>
    <lineage>
        <taxon>Eukaryota</taxon>
        <taxon>Fungi</taxon>
        <taxon>Dikarya</taxon>
        <taxon>Basidiomycota</taxon>
        <taxon>Agaricomycotina</taxon>
        <taxon>Agaricomycetes</taxon>
        <taxon>Polyporales</taxon>
        <taxon>Sparassidaceae</taxon>
        <taxon>Sparassis</taxon>
    </lineage>
</organism>
<keyword evidence="6" id="KW-1185">Reference proteome</keyword>
<feature type="region of interest" description="Disordered" evidence="3">
    <location>
        <begin position="63"/>
        <end position="86"/>
    </location>
</feature>
<sequence length="520" mass="59104">MLANSLRAQARAVVASSTAPRIGLLHCAKLIPRQTLRLLSTLRTLPSTRSYSTGLADVWKENAPSSEAAQDEEPAPIPTPPGPYRDNRTLYVGNLPAWTSEADVRDIFKDYPDVEVLLKSSTAGKSYGFVHVIFPTEEVAEEVLKMHAETPFKFDGRQLRIEWTLRLERASEQAGSHTLFVRNIPYSATEDDLRELFGREAVVTRVALGRNRPGETAGYAHVQFASEGEAQKILEEHAQTPIVMSERPLVIEYAANTTRHQRPERVDAALREQTQETSTMWIGNLAESVTERELRLMFEPMGSVMDVRLEKYRDPRSRRFAFIDFASPKIVNDIVSKHKEIPFRYAGDIVYLDYGYSRVRPQTEAPPHHTLYLYAFQRDEELLKEYFGHHAAHIRKINFWAPRGKEDSEYPSAFIEFKTVEDAEAAVNELDGREVRPGFQFRLKYAQKRATERAAWRSAQGDYGMKSLSRDSEEGDEREEVEAQSRRRRVGTTKSGGRASYGADWGGGKRGERYRKGKTG</sequence>
<dbReference type="OrthoDB" id="2786002at2759"/>
<gene>
    <name evidence="5" type="ORF">SCP_1002640</name>
</gene>
<evidence type="ECO:0000313" key="5">
    <source>
        <dbReference type="EMBL" id="GBE87018.1"/>
    </source>
</evidence>
<feature type="domain" description="RRM" evidence="4">
    <location>
        <begin position="88"/>
        <end position="166"/>
    </location>
</feature>
<dbReference type="Gene3D" id="3.30.70.330">
    <property type="match status" value="4"/>
</dbReference>
<dbReference type="PROSITE" id="PS50102">
    <property type="entry name" value="RRM"/>
    <property type="match status" value="4"/>
</dbReference>
<dbReference type="SUPFAM" id="SSF54928">
    <property type="entry name" value="RNA-binding domain, RBD"/>
    <property type="match status" value="3"/>
</dbReference>
<dbReference type="InterPro" id="IPR035979">
    <property type="entry name" value="RBD_domain_sf"/>
</dbReference>